<protein>
    <recommendedName>
        <fullName evidence="2">Serine hydrolase domain-containing protein</fullName>
    </recommendedName>
</protein>
<evidence type="ECO:0000313" key="4">
    <source>
        <dbReference type="Proteomes" id="UP001148312"/>
    </source>
</evidence>
<reference evidence="3" key="2">
    <citation type="journal article" date="2023" name="IMA Fungus">
        <title>Comparative genomic study of the Penicillium genus elucidates a diverse pangenome and 15 lateral gene transfer events.</title>
        <authorList>
            <person name="Petersen C."/>
            <person name="Sorensen T."/>
            <person name="Nielsen M.R."/>
            <person name="Sondergaard T.E."/>
            <person name="Sorensen J.L."/>
            <person name="Fitzpatrick D.A."/>
            <person name="Frisvad J.C."/>
            <person name="Nielsen K.L."/>
        </authorList>
    </citation>
    <scope>NUCLEOTIDE SEQUENCE</scope>
    <source>
        <strain evidence="3">IBT 30728</strain>
    </source>
</reference>
<comment type="caution">
    <text evidence="3">The sequence shown here is derived from an EMBL/GenBank/DDBJ whole genome shotgun (WGS) entry which is preliminary data.</text>
</comment>
<dbReference type="PANTHER" id="PTHR48070:SF6">
    <property type="entry name" value="ESTERASE OVCA2"/>
    <property type="match status" value="1"/>
</dbReference>
<dbReference type="GeneID" id="81628669"/>
<evidence type="ECO:0000313" key="3">
    <source>
        <dbReference type="EMBL" id="KAJ5471881.1"/>
    </source>
</evidence>
<dbReference type="RefSeq" id="XP_056786427.1">
    <property type="nucleotide sequence ID" value="XM_056938419.1"/>
</dbReference>
<keyword evidence="1" id="KW-0378">Hydrolase</keyword>
<reference evidence="3" key="1">
    <citation type="submission" date="2022-12" db="EMBL/GenBank/DDBJ databases">
        <authorList>
            <person name="Petersen C."/>
        </authorList>
    </citation>
    <scope>NUCLEOTIDE SEQUENCE</scope>
    <source>
        <strain evidence="3">IBT 30728</strain>
    </source>
</reference>
<dbReference type="PANTHER" id="PTHR48070">
    <property type="entry name" value="ESTERASE OVCA2"/>
    <property type="match status" value="1"/>
</dbReference>
<dbReference type="AlphaFoldDB" id="A0A9W9WQY4"/>
<gene>
    <name evidence="3" type="ORF">N7539_008824</name>
</gene>
<evidence type="ECO:0000256" key="1">
    <source>
        <dbReference type="ARBA" id="ARBA00022801"/>
    </source>
</evidence>
<dbReference type="Proteomes" id="UP001148312">
    <property type="component" value="Unassembled WGS sequence"/>
</dbReference>
<dbReference type="GO" id="GO:0005737">
    <property type="term" value="C:cytoplasm"/>
    <property type="evidence" value="ECO:0007669"/>
    <property type="project" value="TreeGrafter"/>
</dbReference>
<name>A0A9W9WQY4_9EURO</name>
<dbReference type="InterPro" id="IPR029058">
    <property type="entry name" value="AB_hydrolase_fold"/>
</dbReference>
<accession>A0A9W9WQY4</accession>
<proteinExistence type="predicted"/>
<evidence type="ECO:0000259" key="2">
    <source>
        <dbReference type="Pfam" id="PF03959"/>
    </source>
</evidence>
<dbReference type="GO" id="GO:0017000">
    <property type="term" value="P:antibiotic biosynthetic process"/>
    <property type="evidence" value="ECO:0007669"/>
    <property type="project" value="UniProtKB-ARBA"/>
</dbReference>
<organism evidence="3 4">
    <name type="scientific">Penicillium diatomitis</name>
    <dbReference type="NCBI Taxonomy" id="2819901"/>
    <lineage>
        <taxon>Eukaryota</taxon>
        <taxon>Fungi</taxon>
        <taxon>Dikarya</taxon>
        <taxon>Ascomycota</taxon>
        <taxon>Pezizomycotina</taxon>
        <taxon>Eurotiomycetes</taxon>
        <taxon>Eurotiomycetidae</taxon>
        <taxon>Eurotiales</taxon>
        <taxon>Aspergillaceae</taxon>
        <taxon>Penicillium</taxon>
    </lineage>
</organism>
<dbReference type="Pfam" id="PF03959">
    <property type="entry name" value="FSH1"/>
    <property type="match status" value="1"/>
</dbReference>
<sequence>MRHVEAILRGVIGDVEFIYLSASWKDFSDTADTDHRVWGHGDPEFDEIKGLGVSLALVRHTLEKDGPFSGVVGFSSGAAMTATITSLLEQPYRGDVKTGRNVSLEINHPQLRFAICLSGFRLKHVSYKKSFYSSSIKTPTFHTIGTSDAVIDPNRTVDLTNCYEDAQVYQYDGGHYVPQYKEANGLRGDLIPFLQRVMKMPTDDACAEIHF</sequence>
<dbReference type="InterPro" id="IPR050593">
    <property type="entry name" value="LovG"/>
</dbReference>
<dbReference type="Gene3D" id="3.40.50.1820">
    <property type="entry name" value="alpha/beta hydrolase"/>
    <property type="match status" value="1"/>
</dbReference>
<dbReference type="GO" id="GO:0005634">
    <property type="term" value="C:nucleus"/>
    <property type="evidence" value="ECO:0007669"/>
    <property type="project" value="TreeGrafter"/>
</dbReference>
<dbReference type="SUPFAM" id="SSF53474">
    <property type="entry name" value="alpha/beta-Hydrolases"/>
    <property type="match status" value="1"/>
</dbReference>
<dbReference type="EMBL" id="JAPWDQ010000014">
    <property type="protein sequence ID" value="KAJ5471881.1"/>
    <property type="molecule type" value="Genomic_DNA"/>
</dbReference>
<dbReference type="InterPro" id="IPR005645">
    <property type="entry name" value="FSH-like_dom"/>
</dbReference>
<dbReference type="GO" id="GO:0016787">
    <property type="term" value="F:hydrolase activity"/>
    <property type="evidence" value="ECO:0007669"/>
    <property type="project" value="UniProtKB-KW"/>
</dbReference>
<dbReference type="GO" id="GO:0072330">
    <property type="term" value="P:monocarboxylic acid biosynthetic process"/>
    <property type="evidence" value="ECO:0007669"/>
    <property type="project" value="UniProtKB-ARBA"/>
</dbReference>
<keyword evidence="4" id="KW-1185">Reference proteome</keyword>
<feature type="domain" description="Serine hydrolase" evidence="2">
    <location>
        <begin position="29"/>
        <end position="183"/>
    </location>
</feature>